<evidence type="ECO:0000259" key="1">
    <source>
        <dbReference type="Pfam" id="PF00535"/>
    </source>
</evidence>
<name>A0ABS2CJX3_9MICO</name>
<dbReference type="Pfam" id="PF00535">
    <property type="entry name" value="Glycos_transf_2"/>
    <property type="match status" value="1"/>
</dbReference>
<organism evidence="2 3">
    <name type="scientific">Phycicoccus sonneratiae</name>
    <dbReference type="NCBI Taxonomy" id="2807628"/>
    <lineage>
        <taxon>Bacteria</taxon>
        <taxon>Bacillati</taxon>
        <taxon>Actinomycetota</taxon>
        <taxon>Actinomycetes</taxon>
        <taxon>Micrococcales</taxon>
        <taxon>Intrasporangiaceae</taxon>
        <taxon>Phycicoccus</taxon>
    </lineage>
</organism>
<dbReference type="SUPFAM" id="SSF53448">
    <property type="entry name" value="Nucleotide-diphospho-sugar transferases"/>
    <property type="match status" value="1"/>
</dbReference>
<dbReference type="NCBIfam" id="TIGR03965">
    <property type="entry name" value="mycofact_glyco"/>
    <property type="match status" value="1"/>
</dbReference>
<dbReference type="EMBL" id="JAFDVD010000007">
    <property type="protein sequence ID" value="MBM6400075.1"/>
    <property type="molecule type" value="Genomic_DNA"/>
</dbReference>
<dbReference type="PANTHER" id="PTHR43646">
    <property type="entry name" value="GLYCOSYLTRANSFERASE"/>
    <property type="match status" value="1"/>
</dbReference>
<gene>
    <name evidence="2" type="primary">mftF</name>
    <name evidence="2" type="ORF">JQN70_06740</name>
</gene>
<dbReference type="Gene3D" id="3.90.550.10">
    <property type="entry name" value="Spore Coat Polysaccharide Biosynthesis Protein SpsA, Chain A"/>
    <property type="match status" value="1"/>
</dbReference>
<dbReference type="InterPro" id="IPR023981">
    <property type="entry name" value="MftF"/>
</dbReference>
<dbReference type="Proteomes" id="UP001430172">
    <property type="component" value="Unassembled WGS sequence"/>
</dbReference>
<dbReference type="InterPro" id="IPR029044">
    <property type="entry name" value="Nucleotide-diphossugar_trans"/>
</dbReference>
<protein>
    <submittedName>
        <fullName evidence="2">Mycofactocin biosynthesis glycosyltransferase MftF</fullName>
    </submittedName>
</protein>
<reference evidence="2" key="1">
    <citation type="submission" date="2021-02" db="EMBL/GenBank/DDBJ databases">
        <title>Phycicoccus sp. MQZ13P-5T, whole genome shotgun sequence.</title>
        <authorList>
            <person name="Tuo L."/>
        </authorList>
    </citation>
    <scope>NUCLEOTIDE SEQUENCE</scope>
    <source>
        <strain evidence="2">MQZ13P-5</strain>
    </source>
</reference>
<accession>A0ABS2CJX3</accession>
<dbReference type="InterPro" id="IPR001173">
    <property type="entry name" value="Glyco_trans_2-like"/>
</dbReference>
<proteinExistence type="predicted"/>
<keyword evidence="3" id="KW-1185">Reference proteome</keyword>
<dbReference type="PANTHER" id="PTHR43646:SF6">
    <property type="entry name" value="PRE-MYCOFACTOCIN GLYCOSYLTRANSFERASE"/>
    <property type="match status" value="1"/>
</dbReference>
<sequence length="478" mass="51567">MADLPRGFRVRLAADTHRCDDGRTLFGGSSGRLVHLRPAALERLDERDALVVDDPTSARVARMLLDRGLAHPWWNGSPPAPTTDVTVVVPVLDRPGPLDRLLSGLGGVPAVVVDDGSRDPAALVEVCRRHDARYVRHPERRGPAAARNTGLRTVTSDVVAFVDSDVVLDAAALAALRRHLEDPAVALVAPRVLGLDEGRGVLARFEAARSSLDLGPSPARVHPHGRVSYVPSAVLLGRRDALGRGFDEALEVAEDVDLVWRLAREHVVRYDPSVVVRHEHRTTTTAWLRRKAFYGSGAALLAARHGDAVAPAVLAPWAAVAAGAVLAQRRWSLPVALAATAFAERSLARRLRGSDRPHRAAVAVLAVGLHATLTQTAGLLVRHHWPVTAALAPFSRRARRAALVAAVVDGVLDHHRVRPDLDLPRYVALRRAEDLAYGAGLWWGCLRARSARALLPSLRTRSTPVSTDSTDTPREATP</sequence>
<evidence type="ECO:0000313" key="3">
    <source>
        <dbReference type="Proteomes" id="UP001430172"/>
    </source>
</evidence>
<dbReference type="RefSeq" id="WP_204130550.1">
    <property type="nucleotide sequence ID" value="NZ_JAFDVD010000007.1"/>
</dbReference>
<feature type="domain" description="Glycosyltransferase 2-like" evidence="1">
    <location>
        <begin position="110"/>
        <end position="193"/>
    </location>
</feature>
<evidence type="ECO:0000313" key="2">
    <source>
        <dbReference type="EMBL" id="MBM6400075.1"/>
    </source>
</evidence>
<comment type="caution">
    <text evidence="2">The sequence shown here is derived from an EMBL/GenBank/DDBJ whole genome shotgun (WGS) entry which is preliminary data.</text>
</comment>